<sequence>MSATVLYTPEVLAAAMSLAQWPWDDSLPLVGEARSRACGSTLQIGLARNDAGQISRIGLRPHACAVGQAAAQVFAAAAIGHTAESLTQARAELGAWLAGEGGEPDWPGIGLLRNARDYPGRHGAIVLAWDAALAALAEPAKAG</sequence>
<keyword evidence="2" id="KW-1185">Reference proteome</keyword>
<name>A0ABU1MH23_9SPHN</name>
<dbReference type="Proteomes" id="UP001184150">
    <property type="component" value="Unassembled WGS sequence"/>
</dbReference>
<protein>
    <submittedName>
        <fullName evidence="1">NifU-like protein involved in Fe-S cluster formation</fullName>
    </submittedName>
</protein>
<evidence type="ECO:0000313" key="1">
    <source>
        <dbReference type="EMBL" id="MDR6509649.1"/>
    </source>
</evidence>
<comment type="caution">
    <text evidence="1">The sequence shown here is derived from an EMBL/GenBank/DDBJ whole genome shotgun (WGS) entry which is preliminary data.</text>
</comment>
<dbReference type="Gene3D" id="3.90.1010.10">
    <property type="match status" value="1"/>
</dbReference>
<accession>A0ABU1MH23</accession>
<gene>
    <name evidence="1" type="ORF">J2792_000489</name>
</gene>
<proteinExistence type="predicted"/>
<dbReference type="SUPFAM" id="SSF82649">
    <property type="entry name" value="SufE/NifU"/>
    <property type="match status" value="1"/>
</dbReference>
<dbReference type="EMBL" id="JAVDRD010000001">
    <property type="protein sequence ID" value="MDR6509649.1"/>
    <property type="molecule type" value="Genomic_DNA"/>
</dbReference>
<reference evidence="1 2" key="1">
    <citation type="submission" date="2023-07" db="EMBL/GenBank/DDBJ databases">
        <title>Sorghum-associated microbial communities from plants grown in Nebraska, USA.</title>
        <authorList>
            <person name="Schachtman D."/>
        </authorList>
    </citation>
    <scope>NUCLEOTIDE SEQUENCE [LARGE SCALE GENOMIC DNA]</scope>
    <source>
        <strain evidence="1 2">DS1027</strain>
    </source>
</reference>
<organism evidence="1 2">
    <name type="scientific">Novosphingobium capsulatum</name>
    <dbReference type="NCBI Taxonomy" id="13688"/>
    <lineage>
        <taxon>Bacteria</taxon>
        <taxon>Pseudomonadati</taxon>
        <taxon>Pseudomonadota</taxon>
        <taxon>Alphaproteobacteria</taxon>
        <taxon>Sphingomonadales</taxon>
        <taxon>Sphingomonadaceae</taxon>
        <taxon>Novosphingobium</taxon>
    </lineage>
</organism>
<evidence type="ECO:0000313" key="2">
    <source>
        <dbReference type="Proteomes" id="UP001184150"/>
    </source>
</evidence>
<dbReference type="RefSeq" id="WP_309804297.1">
    <property type="nucleotide sequence ID" value="NZ_JAVDRD010000001.1"/>
</dbReference>